<dbReference type="OrthoDB" id="2448307at2759"/>
<feature type="transmembrane region" description="Helical" evidence="1">
    <location>
        <begin position="63"/>
        <end position="85"/>
    </location>
</feature>
<feature type="transmembrane region" description="Helical" evidence="1">
    <location>
        <begin position="287"/>
        <end position="311"/>
    </location>
</feature>
<name>A0A9N8VM60_9GLOM</name>
<proteinExistence type="predicted"/>
<feature type="transmembrane region" description="Helical" evidence="1">
    <location>
        <begin position="258"/>
        <end position="281"/>
    </location>
</feature>
<keyword evidence="1" id="KW-0812">Transmembrane</keyword>
<dbReference type="InterPro" id="IPR040410">
    <property type="entry name" value="UPF0658_Golgi"/>
</dbReference>
<dbReference type="PANTHER" id="PTHR34391">
    <property type="entry name" value="UPF0658 GOLGI APPARATUS MEMBRANE PROTEIN C1952.10C-RELATED"/>
    <property type="match status" value="1"/>
</dbReference>
<feature type="transmembrane region" description="Helical" evidence="1">
    <location>
        <begin position="189"/>
        <end position="214"/>
    </location>
</feature>
<organism evidence="2 3">
    <name type="scientific">Funneliformis caledonium</name>
    <dbReference type="NCBI Taxonomy" id="1117310"/>
    <lineage>
        <taxon>Eukaryota</taxon>
        <taxon>Fungi</taxon>
        <taxon>Fungi incertae sedis</taxon>
        <taxon>Mucoromycota</taxon>
        <taxon>Glomeromycotina</taxon>
        <taxon>Glomeromycetes</taxon>
        <taxon>Glomerales</taxon>
        <taxon>Glomeraceae</taxon>
        <taxon>Funneliformis</taxon>
    </lineage>
</organism>
<feature type="transmembrane region" description="Helical" evidence="1">
    <location>
        <begin position="97"/>
        <end position="116"/>
    </location>
</feature>
<evidence type="ECO:0000313" key="2">
    <source>
        <dbReference type="EMBL" id="CAG8454195.1"/>
    </source>
</evidence>
<keyword evidence="3" id="KW-1185">Reference proteome</keyword>
<dbReference type="PANTHER" id="PTHR34391:SF2">
    <property type="entry name" value="TRP C-TERMINAL DOMAIN-CONTAINING PROTEIN"/>
    <property type="match status" value="1"/>
</dbReference>
<feature type="non-terminal residue" evidence="2">
    <location>
        <position position="350"/>
    </location>
</feature>
<dbReference type="Proteomes" id="UP000789570">
    <property type="component" value="Unassembled WGS sequence"/>
</dbReference>
<dbReference type="GO" id="GO:0005794">
    <property type="term" value="C:Golgi apparatus"/>
    <property type="evidence" value="ECO:0007669"/>
    <property type="project" value="TreeGrafter"/>
</dbReference>
<keyword evidence="1" id="KW-1133">Transmembrane helix</keyword>
<feature type="transmembrane region" description="Helical" evidence="1">
    <location>
        <begin position="226"/>
        <end position="246"/>
    </location>
</feature>
<feature type="transmembrane region" description="Helical" evidence="1">
    <location>
        <begin position="12"/>
        <end position="33"/>
    </location>
</feature>
<sequence>WDRLTESKSTTLFALISTVQTIALVILQAKIFARNIDGWFNLHPGPDEYTEAEVCLNPGSFKAFVLLAFENIMFICFYVFQLYFSYNAILHQNTMQIFTIAISNFCYAVLGVVQLLEAQETSNRVLNECPTIVMDPEFMVHEVPHIILITILACITGYLSFKLYKQFGWNIYQRIGTDVKLQSIYKARLIFVMLLKLDLLMMLLFSILIIPYYMVEFTSSGASYKGIVYMGITFFALVFLFESVAFKSIAKEHKAGMIAFLSFWILVMITYVWFCYIGISLVSIYKWYIGSIFGVTCLLMGVLTFVIGIVVMRNFGKGLKEHLDKIGFHEEEAFDNSNDKRDMEVGSRRN</sequence>
<accession>A0A9N8VM60</accession>
<evidence type="ECO:0000313" key="3">
    <source>
        <dbReference type="Proteomes" id="UP000789570"/>
    </source>
</evidence>
<comment type="caution">
    <text evidence="2">The sequence shown here is derived from an EMBL/GenBank/DDBJ whole genome shotgun (WGS) entry which is preliminary data.</text>
</comment>
<gene>
    <name evidence="2" type="ORF">FCALED_LOCUS1403</name>
</gene>
<dbReference type="AlphaFoldDB" id="A0A9N8VM60"/>
<dbReference type="EMBL" id="CAJVPQ010000180">
    <property type="protein sequence ID" value="CAG8454195.1"/>
    <property type="molecule type" value="Genomic_DNA"/>
</dbReference>
<evidence type="ECO:0000256" key="1">
    <source>
        <dbReference type="SAM" id="Phobius"/>
    </source>
</evidence>
<protein>
    <submittedName>
        <fullName evidence="2">15430_t:CDS:1</fullName>
    </submittedName>
</protein>
<keyword evidence="1" id="KW-0472">Membrane</keyword>
<reference evidence="2" key="1">
    <citation type="submission" date="2021-06" db="EMBL/GenBank/DDBJ databases">
        <authorList>
            <person name="Kallberg Y."/>
            <person name="Tangrot J."/>
            <person name="Rosling A."/>
        </authorList>
    </citation>
    <scope>NUCLEOTIDE SEQUENCE</scope>
    <source>
        <strain evidence="2">UK204</strain>
    </source>
</reference>
<feature type="transmembrane region" description="Helical" evidence="1">
    <location>
        <begin position="143"/>
        <end position="164"/>
    </location>
</feature>